<dbReference type="AlphaFoldDB" id="A0A0D0AKU3"/>
<feature type="compositionally biased region" description="Basic and acidic residues" evidence="1">
    <location>
        <begin position="544"/>
        <end position="555"/>
    </location>
</feature>
<feature type="compositionally biased region" description="Polar residues" evidence="1">
    <location>
        <begin position="169"/>
        <end position="180"/>
    </location>
</feature>
<evidence type="ECO:0000313" key="2">
    <source>
        <dbReference type="EMBL" id="KIK34897.1"/>
    </source>
</evidence>
<feature type="compositionally biased region" description="Acidic residues" evidence="1">
    <location>
        <begin position="466"/>
        <end position="480"/>
    </location>
</feature>
<gene>
    <name evidence="2" type="ORF">CY34DRAFT_812569</name>
</gene>
<feature type="compositionally biased region" description="Low complexity" evidence="1">
    <location>
        <begin position="415"/>
        <end position="460"/>
    </location>
</feature>
<name>A0A0D0AKU3_9AGAM</name>
<feature type="compositionally biased region" description="Polar residues" evidence="1">
    <location>
        <begin position="136"/>
        <end position="146"/>
    </location>
</feature>
<feature type="compositionally biased region" description="Low complexity" evidence="1">
    <location>
        <begin position="715"/>
        <end position="739"/>
    </location>
</feature>
<dbReference type="STRING" id="930992.A0A0D0AKU3"/>
<dbReference type="InParanoid" id="A0A0D0AKU3"/>
<feature type="compositionally biased region" description="Basic residues" evidence="1">
    <location>
        <begin position="363"/>
        <end position="375"/>
    </location>
</feature>
<proteinExistence type="predicted"/>
<feature type="compositionally biased region" description="Low complexity" evidence="1">
    <location>
        <begin position="336"/>
        <end position="345"/>
    </location>
</feature>
<keyword evidence="3" id="KW-1185">Reference proteome</keyword>
<dbReference type="EMBL" id="KN835689">
    <property type="protein sequence ID" value="KIK34897.1"/>
    <property type="molecule type" value="Genomic_DNA"/>
</dbReference>
<feature type="compositionally biased region" description="Polar residues" evidence="1">
    <location>
        <begin position="1175"/>
        <end position="1189"/>
    </location>
</feature>
<feature type="compositionally biased region" description="Polar residues" evidence="1">
    <location>
        <begin position="304"/>
        <end position="313"/>
    </location>
</feature>
<dbReference type="Proteomes" id="UP000054485">
    <property type="component" value="Unassembled WGS sequence"/>
</dbReference>
<feature type="region of interest" description="Disordered" evidence="1">
    <location>
        <begin position="130"/>
        <end position="217"/>
    </location>
</feature>
<organism evidence="2 3">
    <name type="scientific">Suillus luteus UH-Slu-Lm8-n1</name>
    <dbReference type="NCBI Taxonomy" id="930992"/>
    <lineage>
        <taxon>Eukaryota</taxon>
        <taxon>Fungi</taxon>
        <taxon>Dikarya</taxon>
        <taxon>Basidiomycota</taxon>
        <taxon>Agaricomycotina</taxon>
        <taxon>Agaricomycetes</taxon>
        <taxon>Agaricomycetidae</taxon>
        <taxon>Boletales</taxon>
        <taxon>Suillineae</taxon>
        <taxon>Suillaceae</taxon>
        <taxon>Suillus</taxon>
    </lineage>
</organism>
<feature type="compositionally biased region" description="Basic and acidic residues" evidence="1">
    <location>
        <begin position="660"/>
        <end position="674"/>
    </location>
</feature>
<feature type="region of interest" description="Disordered" evidence="1">
    <location>
        <begin position="1117"/>
        <end position="1205"/>
    </location>
</feature>
<accession>A0A0D0AKU3</accession>
<feature type="compositionally biased region" description="Low complexity" evidence="1">
    <location>
        <begin position="25"/>
        <end position="44"/>
    </location>
</feature>
<feature type="compositionally biased region" description="Acidic residues" evidence="1">
    <location>
        <begin position="346"/>
        <end position="356"/>
    </location>
</feature>
<feature type="compositionally biased region" description="Polar residues" evidence="1">
    <location>
        <begin position="842"/>
        <end position="864"/>
    </location>
</feature>
<sequence length="1205" mass="127191">MPLLAGIFAKRDRQSGVRSPPPNLNVPTTPTSTASISSGTAVSSEPDYVFPDKSLKSLPPAVYTGPAAAASSSKLKLPFRRRHVHQPHVTGTSTSVFSLNDSPPRAHISSVVSESGHDLPPTPPKPSFFGIHHDPSINSTLSLPNENTRRQFRQDTPSVVARNEIHSAPPSSLTTPQNTKKSGRLFSWARERTKSKPASPPATIAAPPIPSPPPTENFNLKAFRHIRSESPTSPADVHNAELPLPPARPRPRGDSVASDSSQRISVAAFREAQARRSRANSPVPSFRPPSSLDTLRIENMARQRASTVSTPTGSDHHLPINHNSTTPPLSILINRTSSALDTSTSESDESDEEVDSDGVPIKPSRKRTVTRRPGPRSRSDAGHAPSASNAQAPRPDPSRWSKSDNVQLQKPVNMTAVRARASASTSALTPNAAARRASTLATANMSAASSEKSSPSPLSPRAAKDDDSDTSSDSDNDSEDMPLSALVAPRRPGSSASISTNRSATSRPRMPAKPLIDIKSLVGSPPMLTPVLRHEHSVKKPSAKGKEREVDRDEPFAPPPVISLTPSRMAESSAPATPRSSASPAPKTSSPTRHKKSSSDVGSIPQASSSPIEVDDDLMDAIRLVTSFDQSRDSSQSPTRPSQQVPPLNTASPPAVERLSGGDDKPESPRDDRIVPTPVREYKPPASFSVTSRPPRRYTTDLSQAVSPASPITPLSVVSKRSSSPRRSPSPIKSLKSSLAPRFRAGALAHPPNVPSTDKSDASSVVSTSRSSRSSRIPPVPLITAVPDSPSVKASWGSSKDLYKTRPPSTASALDSRMSRPPSGTLVSLVPSSKPGMPAPPQSSRSQSHSLMPSRPFASNSSLRGESPAGSSTGDSSSGRGAPFTPRDGSDIGVNIGRRDGSDADSTLKGREANLKRSTVSFEDVPPRGRERVKNDADDEEKRNERRRSEAKSAIEFGKIVNGRGPIVHNGSDDDLVPQHGQRMSINPMMGMDGTIPGMNAPTWGPWQQQPMPTVMGPMIAPQFSPDQSFLAAHQHAMMIAKQAYQMAVAQHAMAIAGDEWERGSNIGGGSVYGGGGGSVYSGMGGGGGGMGMMGVPGMSMPGMMPNQWSTGSVMFPGRISSTQSEFGGGSRSVYGESFGPSMSSRSSYAPAGYGVPNSAASSYGGGPRPRAKTGASQPSNLQAQTASRNPGRKAAPPSSWKSSR</sequence>
<feature type="compositionally biased region" description="Polar residues" evidence="1">
    <location>
        <begin position="627"/>
        <end position="652"/>
    </location>
</feature>
<feature type="compositionally biased region" description="Polar residues" evidence="1">
    <location>
        <begin position="599"/>
        <end position="611"/>
    </location>
</feature>
<evidence type="ECO:0000313" key="3">
    <source>
        <dbReference type="Proteomes" id="UP000054485"/>
    </source>
</evidence>
<feature type="compositionally biased region" description="Basic and acidic residues" evidence="1">
    <location>
        <begin position="925"/>
        <end position="951"/>
    </location>
</feature>
<reference evidence="3" key="2">
    <citation type="submission" date="2015-01" db="EMBL/GenBank/DDBJ databases">
        <title>Evolutionary Origins and Diversification of the Mycorrhizal Mutualists.</title>
        <authorList>
            <consortium name="DOE Joint Genome Institute"/>
            <consortium name="Mycorrhizal Genomics Consortium"/>
            <person name="Kohler A."/>
            <person name="Kuo A."/>
            <person name="Nagy L.G."/>
            <person name="Floudas D."/>
            <person name="Copeland A."/>
            <person name="Barry K.W."/>
            <person name="Cichocki N."/>
            <person name="Veneault-Fourrey C."/>
            <person name="LaButti K."/>
            <person name="Lindquist E.A."/>
            <person name="Lipzen A."/>
            <person name="Lundell T."/>
            <person name="Morin E."/>
            <person name="Murat C."/>
            <person name="Riley R."/>
            <person name="Ohm R."/>
            <person name="Sun H."/>
            <person name="Tunlid A."/>
            <person name="Henrissat B."/>
            <person name="Grigoriev I.V."/>
            <person name="Hibbett D.S."/>
            <person name="Martin F."/>
        </authorList>
    </citation>
    <scope>NUCLEOTIDE SEQUENCE [LARGE SCALE GENOMIC DNA]</scope>
    <source>
        <strain evidence="3">UH-Slu-Lm8-n1</strain>
    </source>
</reference>
<feature type="region of interest" description="Disordered" evidence="1">
    <location>
        <begin position="229"/>
        <end position="951"/>
    </location>
</feature>
<feature type="compositionally biased region" description="Low complexity" evidence="1">
    <location>
        <begin position="570"/>
        <end position="591"/>
    </location>
</feature>
<dbReference type="HOGENOM" id="CLU_003636_0_0_1"/>
<feature type="compositionally biased region" description="Basic and acidic residues" evidence="1">
    <location>
        <begin position="897"/>
        <end position="915"/>
    </location>
</feature>
<protein>
    <submittedName>
        <fullName evidence="2">Uncharacterized protein</fullName>
    </submittedName>
</protein>
<dbReference type="OrthoDB" id="2687738at2759"/>
<feature type="region of interest" description="Disordered" evidence="1">
    <location>
        <begin position="1"/>
        <end position="47"/>
    </location>
</feature>
<feature type="compositionally biased region" description="Polar residues" evidence="1">
    <location>
        <begin position="403"/>
        <end position="412"/>
    </location>
</feature>
<feature type="compositionally biased region" description="Low complexity" evidence="1">
    <location>
        <begin position="762"/>
        <end position="775"/>
    </location>
</feature>
<feature type="compositionally biased region" description="Polar residues" evidence="1">
    <location>
        <begin position="494"/>
        <end position="506"/>
    </location>
</feature>
<evidence type="ECO:0000256" key="1">
    <source>
        <dbReference type="SAM" id="MobiDB-lite"/>
    </source>
</evidence>
<feature type="compositionally biased region" description="Low complexity" evidence="1">
    <location>
        <begin position="867"/>
        <end position="881"/>
    </location>
</feature>
<reference evidence="2 3" key="1">
    <citation type="submission" date="2014-04" db="EMBL/GenBank/DDBJ databases">
        <authorList>
            <consortium name="DOE Joint Genome Institute"/>
            <person name="Kuo A."/>
            <person name="Ruytinx J."/>
            <person name="Rineau F."/>
            <person name="Colpaert J."/>
            <person name="Kohler A."/>
            <person name="Nagy L.G."/>
            <person name="Floudas D."/>
            <person name="Copeland A."/>
            <person name="Barry K.W."/>
            <person name="Cichocki N."/>
            <person name="Veneault-Fourrey C."/>
            <person name="LaButti K."/>
            <person name="Lindquist E.A."/>
            <person name="Lipzen A."/>
            <person name="Lundell T."/>
            <person name="Morin E."/>
            <person name="Murat C."/>
            <person name="Sun H."/>
            <person name="Tunlid A."/>
            <person name="Henrissat B."/>
            <person name="Grigoriev I.V."/>
            <person name="Hibbett D.S."/>
            <person name="Martin F."/>
            <person name="Nordberg H.P."/>
            <person name="Cantor M.N."/>
            <person name="Hua S.X."/>
        </authorList>
    </citation>
    <scope>NUCLEOTIDE SEQUENCE [LARGE SCALE GENOMIC DNA]</scope>
    <source>
        <strain evidence="2 3">UH-Slu-Lm8-n1</strain>
    </source>
</reference>